<dbReference type="InterPro" id="IPR036995">
    <property type="entry name" value="MPG_sf"/>
</dbReference>
<evidence type="ECO:0000313" key="6">
    <source>
        <dbReference type="EMBL" id="MBK3517368.1"/>
    </source>
</evidence>
<accession>A0ABS1HI80</accession>
<dbReference type="Proteomes" id="UP000605676">
    <property type="component" value="Unassembled WGS sequence"/>
</dbReference>
<dbReference type="Pfam" id="PF02245">
    <property type="entry name" value="Pur_DNA_glyco"/>
    <property type="match status" value="2"/>
</dbReference>
<evidence type="ECO:0000256" key="1">
    <source>
        <dbReference type="ARBA" id="ARBA00009232"/>
    </source>
</evidence>
<evidence type="ECO:0000256" key="5">
    <source>
        <dbReference type="HAMAP-Rule" id="MF_00527"/>
    </source>
</evidence>
<dbReference type="EC" id="3.2.2.-" evidence="5"/>
<dbReference type="InterPro" id="IPR003180">
    <property type="entry name" value="MPG"/>
</dbReference>
<keyword evidence="4 5" id="KW-0234">DNA repair</keyword>
<name>A0ABS1HI80_9BACT</name>
<dbReference type="Gene3D" id="3.10.300.10">
    <property type="entry name" value="Methylpurine-DNA glycosylase (MPG)"/>
    <property type="match status" value="2"/>
</dbReference>
<dbReference type="PANTHER" id="PTHR10429:SF0">
    <property type="entry name" value="DNA-3-METHYLADENINE GLYCOSYLASE"/>
    <property type="match status" value="1"/>
</dbReference>
<evidence type="ECO:0000256" key="4">
    <source>
        <dbReference type="ARBA" id="ARBA00023204"/>
    </source>
</evidence>
<sequence length="176" mass="20582">MIKEWRLGKEFYQRDVLIVAKELLGKVLVRRFEGRGEERFVISEVEAYRGEEDAACHAHKGRTSRTEIMYHAGGKVYVYLIYGMYWNLNIVTGSECEPQAVLIRGVKKISGPGRLGRYLKLDKSFYGDSLSESNRLWIEEPVVKSKIAFESTERIGIDYAPYKWRSKKWRFVLKDF</sequence>
<protein>
    <recommendedName>
        <fullName evidence="5">Putative 3-methyladenine DNA glycosylase</fullName>
        <ecNumber evidence="5">3.2.2.-</ecNumber>
    </recommendedName>
</protein>
<comment type="caution">
    <text evidence="6">The sequence shown here is derived from an EMBL/GenBank/DDBJ whole genome shotgun (WGS) entry which is preliminary data.</text>
</comment>
<dbReference type="InterPro" id="IPR011034">
    <property type="entry name" value="Formyl_transferase-like_C_sf"/>
</dbReference>
<dbReference type="RefSeq" id="WP_200464598.1">
    <property type="nucleotide sequence ID" value="NZ_JAENRR010000015.1"/>
</dbReference>
<organism evidence="6 7">
    <name type="scientific">Carboxylicivirga marina</name>
    <dbReference type="NCBI Taxonomy" id="2800988"/>
    <lineage>
        <taxon>Bacteria</taxon>
        <taxon>Pseudomonadati</taxon>
        <taxon>Bacteroidota</taxon>
        <taxon>Bacteroidia</taxon>
        <taxon>Marinilabiliales</taxon>
        <taxon>Marinilabiliaceae</taxon>
        <taxon>Carboxylicivirga</taxon>
    </lineage>
</organism>
<dbReference type="HAMAP" id="MF_00527">
    <property type="entry name" value="3MGH"/>
    <property type="match status" value="1"/>
</dbReference>
<keyword evidence="7" id="KW-1185">Reference proteome</keyword>
<evidence type="ECO:0000256" key="3">
    <source>
        <dbReference type="ARBA" id="ARBA00022801"/>
    </source>
</evidence>
<dbReference type="PANTHER" id="PTHR10429">
    <property type="entry name" value="DNA-3-METHYLADENINE GLYCOSYLASE"/>
    <property type="match status" value="1"/>
</dbReference>
<comment type="similarity">
    <text evidence="1 5">Belongs to the DNA glycosylase MPG family.</text>
</comment>
<keyword evidence="2 5" id="KW-0227">DNA damage</keyword>
<evidence type="ECO:0000256" key="2">
    <source>
        <dbReference type="ARBA" id="ARBA00022763"/>
    </source>
</evidence>
<reference evidence="6 7" key="1">
    <citation type="submission" date="2021-01" db="EMBL/GenBank/DDBJ databases">
        <title>Carboxyliciviraga sp.nov., isolated from coastal sediments.</title>
        <authorList>
            <person name="Lu D."/>
            <person name="Zhang T."/>
        </authorList>
    </citation>
    <scope>NUCLEOTIDE SEQUENCE [LARGE SCALE GENOMIC DNA]</scope>
    <source>
        <strain evidence="6 7">N1Y132</strain>
    </source>
</reference>
<gene>
    <name evidence="6" type="ORF">JIV24_08465</name>
</gene>
<dbReference type="NCBIfam" id="TIGR00567">
    <property type="entry name" value="3mg"/>
    <property type="match status" value="1"/>
</dbReference>
<proteinExistence type="inferred from homology"/>
<evidence type="ECO:0000313" key="7">
    <source>
        <dbReference type="Proteomes" id="UP000605676"/>
    </source>
</evidence>
<keyword evidence="3 5" id="KW-0378">Hydrolase</keyword>
<dbReference type="CDD" id="cd00540">
    <property type="entry name" value="AAG"/>
    <property type="match status" value="1"/>
</dbReference>
<dbReference type="EMBL" id="JAENRR010000015">
    <property type="protein sequence ID" value="MBK3517368.1"/>
    <property type="molecule type" value="Genomic_DNA"/>
</dbReference>
<dbReference type="SUPFAM" id="SSF50486">
    <property type="entry name" value="FMT C-terminal domain-like"/>
    <property type="match status" value="1"/>
</dbReference>